<feature type="domain" description="Phospholipase D N-terminal" evidence="3">
    <location>
        <begin position="109"/>
        <end position="203"/>
    </location>
</feature>
<evidence type="ECO:0000313" key="4">
    <source>
        <dbReference type="EMBL" id="SPO35075.1"/>
    </source>
</evidence>
<gene>
    <name evidence="4" type="ORF">PSFLO_00546</name>
</gene>
<dbReference type="CDD" id="cd07389">
    <property type="entry name" value="MPP_PhoD"/>
    <property type="match status" value="1"/>
</dbReference>
<evidence type="ECO:0000259" key="3">
    <source>
        <dbReference type="Pfam" id="PF16655"/>
    </source>
</evidence>
<keyword evidence="1" id="KW-0732">Signal</keyword>
<dbReference type="InterPro" id="IPR018946">
    <property type="entry name" value="PhoD-like_MPP"/>
</dbReference>
<name>A0A5C3ETT6_9BASI</name>
<dbReference type="InterPro" id="IPR032093">
    <property type="entry name" value="PhoD_N"/>
</dbReference>
<feature type="signal peptide" evidence="1">
    <location>
        <begin position="1"/>
        <end position="23"/>
    </location>
</feature>
<dbReference type="InterPro" id="IPR038607">
    <property type="entry name" value="PhoD-like_sf"/>
</dbReference>
<dbReference type="PANTHER" id="PTHR43606">
    <property type="entry name" value="PHOSPHATASE, PUTATIVE (AFU_ORTHOLOGUE AFUA_6G08710)-RELATED"/>
    <property type="match status" value="1"/>
</dbReference>
<dbReference type="Gene3D" id="2.60.40.380">
    <property type="entry name" value="Purple acid phosphatase-like, N-terminal"/>
    <property type="match status" value="1"/>
</dbReference>
<reference evidence="4 5" key="1">
    <citation type="submission" date="2018-03" db="EMBL/GenBank/DDBJ databases">
        <authorList>
            <person name="Guldener U."/>
        </authorList>
    </citation>
    <scope>NUCLEOTIDE SEQUENCE [LARGE SCALE GENOMIC DNA]</scope>
    <source>
        <strain evidence="4 5">DAOM196992</strain>
    </source>
</reference>
<dbReference type="SUPFAM" id="SSF56300">
    <property type="entry name" value="Metallo-dependent phosphatases"/>
    <property type="match status" value="1"/>
</dbReference>
<dbReference type="Pfam" id="PF09423">
    <property type="entry name" value="PhoD"/>
    <property type="match status" value="1"/>
</dbReference>
<accession>A0A5C3ETT6</accession>
<feature type="chain" id="PRO_5022868748" evidence="1">
    <location>
        <begin position="24"/>
        <end position="649"/>
    </location>
</feature>
<keyword evidence="5" id="KW-1185">Reference proteome</keyword>
<dbReference type="Gene3D" id="3.60.21.70">
    <property type="entry name" value="PhoD-like phosphatase"/>
    <property type="match status" value="1"/>
</dbReference>
<evidence type="ECO:0000259" key="2">
    <source>
        <dbReference type="Pfam" id="PF09423"/>
    </source>
</evidence>
<dbReference type="InterPro" id="IPR052900">
    <property type="entry name" value="Phospholipid_Metab_Enz"/>
</dbReference>
<evidence type="ECO:0000256" key="1">
    <source>
        <dbReference type="SAM" id="SignalP"/>
    </source>
</evidence>
<dbReference type="OrthoDB" id="29024at2759"/>
<dbReference type="EMBL" id="OOIP01000001">
    <property type="protein sequence ID" value="SPO35075.1"/>
    <property type="molecule type" value="Genomic_DNA"/>
</dbReference>
<dbReference type="AlphaFoldDB" id="A0A5C3ETT6"/>
<dbReference type="InterPro" id="IPR029052">
    <property type="entry name" value="Metallo-depent_PP-like"/>
</dbReference>
<dbReference type="Proteomes" id="UP000323386">
    <property type="component" value="Unassembled WGS sequence"/>
</dbReference>
<dbReference type="PANTHER" id="PTHR43606:SF7">
    <property type="entry name" value="PHOSPHATASE, PUTATIVE (AFU_ORTHOLOGUE AFUA_6G08710)-RELATED"/>
    <property type="match status" value="1"/>
</dbReference>
<organism evidence="4 5">
    <name type="scientific">Pseudozyma flocculosa</name>
    <dbReference type="NCBI Taxonomy" id="84751"/>
    <lineage>
        <taxon>Eukaryota</taxon>
        <taxon>Fungi</taxon>
        <taxon>Dikarya</taxon>
        <taxon>Basidiomycota</taxon>
        <taxon>Ustilaginomycotina</taxon>
        <taxon>Ustilaginomycetes</taxon>
        <taxon>Ustilaginales</taxon>
        <taxon>Ustilaginaceae</taxon>
        <taxon>Pseudozyma</taxon>
    </lineage>
</organism>
<evidence type="ECO:0000313" key="5">
    <source>
        <dbReference type="Proteomes" id="UP000323386"/>
    </source>
</evidence>
<proteinExistence type="predicted"/>
<dbReference type="Pfam" id="PF16655">
    <property type="entry name" value="PhoD_N"/>
    <property type="match status" value="1"/>
</dbReference>
<feature type="domain" description="PhoD-like phosphatase metallophosphatase" evidence="2">
    <location>
        <begin position="217"/>
        <end position="586"/>
    </location>
</feature>
<sequence length="649" mass="72724">MQGLTFTLPFLALLSAVAVSVSALPQLERNIAYRSPSRIQFSRDLAHDVGHIGRNIRKRHLDEQRTLRIRARGKGGYNPADQLAADYDGEWGSDGKAAYRGKVSFPYNVASGDPYDDSAILWTHPVAAEETDKPICLRYQTSTKPDDWSAASVVDTNYAWTTSEVDYSFKVETTGLKPKTQYWYRFQACHDKSQVSQTGSFKTIPEADDAHVDKLRLAVFSCSNLPFGYFNAYQHASDREATDYAVHVGDYIYEARGDGVKVPGQNTYGNGTALNRVPRPNHEIVTLDDYRQRYASYREDKSLQALHASKAWFLVWDDHEVADNAYNHGTADGNNTASGEVEGVRFTERKLAAVKAYFEWMPIRQVDTTDSLRIWRQFHYGKLADLFLLDTRNFDRDITDVYWNTDAITAVSNDTARSLMGGKQEKWFYDNLIKSKQRGATWKIVGQQIIVNPTSYGQPTFPVNRDSWDGYNANRRRFFDTLTKNKIDDTILLAGDSHAAWVSDTIYEEYVNNTSAYDPESGRGSIAVEFAGTAVSSPSSYGQKLTPAQYTAAAAKLVSINPALKFADGQYRGYFELEVTKREANAYFYGIVNNTMPNSDEIVLASFNVKKGANKLTRPINGGQAPKGGALQSKVVDYAKQKWNGTAFA</sequence>
<protein>
    <submittedName>
        <fullName evidence="4">Related to alkaline phosphatase D</fullName>
    </submittedName>
</protein>